<dbReference type="InterPro" id="IPR010264">
    <property type="entry name" value="Self-incomp_S1"/>
</dbReference>
<evidence type="ECO:0000256" key="2">
    <source>
        <dbReference type="ARBA" id="ARBA00005581"/>
    </source>
</evidence>
<comment type="similarity">
    <text evidence="2">Belongs to the plant self-incompatibility (S1) protein family.</text>
</comment>
<proteinExistence type="inferred from homology"/>
<name>R0I8U2_9BRAS</name>
<dbReference type="GO" id="GO:0005576">
    <property type="term" value="C:extracellular region"/>
    <property type="evidence" value="ECO:0007669"/>
    <property type="project" value="UniProtKB-SubCell"/>
</dbReference>
<accession>R0I8U2</accession>
<feature type="chain" id="PRO_5036486981" evidence="6">
    <location>
        <begin position="21"/>
        <end position="140"/>
    </location>
</feature>
<reference evidence="8" key="1">
    <citation type="journal article" date="2013" name="Nat. Genet.">
        <title>The Capsella rubella genome and the genomic consequences of rapid mating system evolution.</title>
        <authorList>
            <person name="Slotte T."/>
            <person name="Hazzouri K.M."/>
            <person name="Agren J.A."/>
            <person name="Koenig D."/>
            <person name="Maumus F."/>
            <person name="Guo Y.L."/>
            <person name="Steige K."/>
            <person name="Platts A.E."/>
            <person name="Escobar J.S."/>
            <person name="Newman L.K."/>
            <person name="Wang W."/>
            <person name="Mandakova T."/>
            <person name="Vello E."/>
            <person name="Smith L.M."/>
            <person name="Henz S.R."/>
            <person name="Steffen J."/>
            <person name="Takuno S."/>
            <person name="Brandvain Y."/>
            <person name="Coop G."/>
            <person name="Andolfatto P."/>
            <person name="Hu T.T."/>
            <person name="Blanchette M."/>
            <person name="Clark R.M."/>
            <person name="Quesneville H."/>
            <person name="Nordborg M."/>
            <person name="Gaut B.S."/>
            <person name="Lysak M.A."/>
            <person name="Jenkins J."/>
            <person name="Grimwood J."/>
            <person name="Chapman J."/>
            <person name="Prochnik S."/>
            <person name="Shu S."/>
            <person name="Rokhsar D."/>
            <person name="Schmutz J."/>
            <person name="Weigel D."/>
            <person name="Wright S.I."/>
        </authorList>
    </citation>
    <scope>NUCLEOTIDE SEQUENCE [LARGE SCALE GENOMIC DNA]</scope>
    <source>
        <strain evidence="8">cv. Monte Gargano</strain>
    </source>
</reference>
<feature type="signal peptide" evidence="6">
    <location>
        <begin position="1"/>
        <end position="20"/>
    </location>
</feature>
<keyword evidence="4" id="KW-0964">Secreted</keyword>
<gene>
    <name evidence="7" type="ORF">CARUB_v10016262mg</name>
</gene>
<evidence type="ECO:0000256" key="4">
    <source>
        <dbReference type="ARBA" id="ARBA00022525"/>
    </source>
</evidence>
<evidence type="ECO:0000256" key="5">
    <source>
        <dbReference type="ARBA" id="ARBA00022729"/>
    </source>
</evidence>
<dbReference type="GO" id="GO:0060320">
    <property type="term" value="P:rejection of self pollen"/>
    <property type="evidence" value="ECO:0007669"/>
    <property type="project" value="UniProtKB-KW"/>
</dbReference>
<comment type="subcellular location">
    <subcellularLocation>
        <location evidence="1">Secreted</location>
    </subcellularLocation>
</comment>
<keyword evidence="3" id="KW-0713">Self-incompatibility</keyword>
<sequence>MGKILVFFLFVLISFDSTNSSLPPFFKRFHIQIVNQLEFHKKLRIQCASGSFHESRLPTLYLNTSESILINFNIIPYVPFWCTLRQGPNYIHKVYFEAFFPSRKFIDGTCNGMHPNVCMWVAKERAIYVLHDHVLRERKP</sequence>
<protein>
    <submittedName>
        <fullName evidence="7">Uncharacterized protein</fullName>
    </submittedName>
</protein>
<keyword evidence="5 6" id="KW-0732">Signal</keyword>
<evidence type="ECO:0000256" key="6">
    <source>
        <dbReference type="SAM" id="SignalP"/>
    </source>
</evidence>
<evidence type="ECO:0000313" key="8">
    <source>
        <dbReference type="Proteomes" id="UP000029121"/>
    </source>
</evidence>
<dbReference type="EMBL" id="KB870807">
    <property type="protein sequence ID" value="EOA32923.1"/>
    <property type="molecule type" value="Genomic_DNA"/>
</dbReference>
<organism evidence="7 8">
    <name type="scientific">Capsella rubella</name>
    <dbReference type="NCBI Taxonomy" id="81985"/>
    <lineage>
        <taxon>Eukaryota</taxon>
        <taxon>Viridiplantae</taxon>
        <taxon>Streptophyta</taxon>
        <taxon>Embryophyta</taxon>
        <taxon>Tracheophyta</taxon>
        <taxon>Spermatophyta</taxon>
        <taxon>Magnoliopsida</taxon>
        <taxon>eudicotyledons</taxon>
        <taxon>Gunneridae</taxon>
        <taxon>Pentapetalae</taxon>
        <taxon>rosids</taxon>
        <taxon>malvids</taxon>
        <taxon>Brassicales</taxon>
        <taxon>Brassicaceae</taxon>
        <taxon>Camelineae</taxon>
        <taxon>Capsella</taxon>
    </lineage>
</organism>
<dbReference type="Pfam" id="PF05938">
    <property type="entry name" value="Self-incomp_S1"/>
    <property type="match status" value="1"/>
</dbReference>
<evidence type="ECO:0000256" key="3">
    <source>
        <dbReference type="ARBA" id="ARBA00022471"/>
    </source>
</evidence>
<evidence type="ECO:0000313" key="7">
    <source>
        <dbReference type="EMBL" id="EOA32923.1"/>
    </source>
</evidence>
<keyword evidence="8" id="KW-1185">Reference proteome</keyword>
<dbReference type="AlphaFoldDB" id="R0I8U2"/>
<dbReference type="Proteomes" id="UP000029121">
    <property type="component" value="Unassembled WGS sequence"/>
</dbReference>
<evidence type="ECO:0000256" key="1">
    <source>
        <dbReference type="ARBA" id="ARBA00004613"/>
    </source>
</evidence>